<keyword evidence="10" id="KW-1185">Reference proteome</keyword>
<evidence type="ECO:0000256" key="4">
    <source>
        <dbReference type="ARBA" id="ARBA00022989"/>
    </source>
</evidence>
<evidence type="ECO:0000256" key="7">
    <source>
        <dbReference type="SAM" id="Phobius"/>
    </source>
</evidence>
<protein>
    <submittedName>
        <fullName evidence="9">Sugar translocase</fullName>
    </submittedName>
</protein>
<feature type="transmembrane region" description="Helical" evidence="7">
    <location>
        <begin position="129"/>
        <end position="149"/>
    </location>
</feature>
<evidence type="ECO:0000313" key="10">
    <source>
        <dbReference type="Proteomes" id="UP000218505"/>
    </source>
</evidence>
<comment type="subcellular location">
    <subcellularLocation>
        <location evidence="1">Membrane</location>
        <topology evidence="1">Multi-pass membrane protein</topology>
    </subcellularLocation>
</comment>
<evidence type="ECO:0000313" key="9">
    <source>
        <dbReference type="EMBL" id="ATE58056.1"/>
    </source>
</evidence>
<keyword evidence="4 7" id="KW-1133">Transmembrane helix</keyword>
<evidence type="ECO:0000256" key="5">
    <source>
        <dbReference type="ARBA" id="ARBA00023136"/>
    </source>
</evidence>
<feature type="transmembrane region" description="Helical" evidence="7">
    <location>
        <begin position="23"/>
        <end position="42"/>
    </location>
</feature>
<dbReference type="Proteomes" id="UP000218505">
    <property type="component" value="Chromosome"/>
</dbReference>
<dbReference type="InterPro" id="IPR051401">
    <property type="entry name" value="GtrA_CellWall_Glycosyl"/>
</dbReference>
<dbReference type="GO" id="GO:0005886">
    <property type="term" value="C:plasma membrane"/>
    <property type="evidence" value="ECO:0007669"/>
    <property type="project" value="TreeGrafter"/>
</dbReference>
<reference evidence="9" key="1">
    <citation type="submission" date="2017-09" db="EMBL/GenBank/DDBJ databases">
        <title>Complete Genome Sequence of ansamitocin-producing Bacterium Actinosynnema pretiosum X47.</title>
        <authorList>
            <person name="Cao G."/>
            <person name="Zong G."/>
            <person name="Zhong C."/>
            <person name="Fu J."/>
        </authorList>
    </citation>
    <scope>NUCLEOTIDE SEQUENCE [LARGE SCALE GENOMIC DNA]</scope>
    <source>
        <strain evidence="9">X47</strain>
    </source>
</reference>
<dbReference type="EMBL" id="CP023445">
    <property type="protein sequence ID" value="ATE58056.1"/>
    <property type="molecule type" value="Genomic_DNA"/>
</dbReference>
<keyword evidence="5 7" id="KW-0472">Membrane</keyword>
<proteinExistence type="inferred from homology"/>
<keyword evidence="3 7" id="KW-0812">Transmembrane</keyword>
<comment type="similarity">
    <text evidence="2">Belongs to the GtrA family.</text>
</comment>
<evidence type="ECO:0000259" key="8">
    <source>
        <dbReference type="Pfam" id="PF04138"/>
    </source>
</evidence>
<feature type="transmembrane region" description="Helical" evidence="7">
    <location>
        <begin position="91"/>
        <end position="109"/>
    </location>
</feature>
<gene>
    <name evidence="9" type="ORF">CNX65_08230</name>
</gene>
<dbReference type="RefSeq" id="WP_096497678.1">
    <property type="nucleotide sequence ID" value="NZ_CP023445.1"/>
</dbReference>
<evidence type="ECO:0000256" key="3">
    <source>
        <dbReference type="ARBA" id="ARBA00022692"/>
    </source>
</evidence>
<evidence type="ECO:0000256" key="1">
    <source>
        <dbReference type="ARBA" id="ARBA00004141"/>
    </source>
</evidence>
<dbReference type="PANTHER" id="PTHR38459:SF1">
    <property type="entry name" value="PROPHAGE BACTOPRENOL-LINKED GLUCOSE TRANSLOCASE HOMOLOG"/>
    <property type="match status" value="1"/>
</dbReference>
<dbReference type="GO" id="GO:0000271">
    <property type="term" value="P:polysaccharide biosynthetic process"/>
    <property type="evidence" value="ECO:0007669"/>
    <property type="project" value="InterPro"/>
</dbReference>
<dbReference type="KEGG" id="apre:CNX65_08230"/>
<feature type="transmembrane region" description="Helical" evidence="7">
    <location>
        <begin position="54"/>
        <end position="71"/>
    </location>
</feature>
<feature type="domain" description="GtrA/DPMS transmembrane" evidence="8">
    <location>
        <begin position="25"/>
        <end position="155"/>
    </location>
</feature>
<organism evidence="9 10">
    <name type="scientific">Actinosynnema pretiosum</name>
    <dbReference type="NCBI Taxonomy" id="42197"/>
    <lineage>
        <taxon>Bacteria</taxon>
        <taxon>Bacillati</taxon>
        <taxon>Actinomycetota</taxon>
        <taxon>Actinomycetes</taxon>
        <taxon>Pseudonocardiales</taxon>
        <taxon>Pseudonocardiaceae</taxon>
        <taxon>Actinosynnema</taxon>
    </lineage>
</organism>
<dbReference type="PANTHER" id="PTHR38459">
    <property type="entry name" value="PROPHAGE BACTOPRENOL-LINKED GLUCOSE TRANSLOCASE HOMOLOG"/>
    <property type="match status" value="1"/>
</dbReference>
<evidence type="ECO:0000256" key="6">
    <source>
        <dbReference type="SAM" id="MobiDB-lite"/>
    </source>
</evidence>
<accession>A0A290ZGC1</accession>
<dbReference type="AlphaFoldDB" id="A0A290ZGC1"/>
<dbReference type="InterPro" id="IPR007267">
    <property type="entry name" value="GtrA_DPMS_TM"/>
</dbReference>
<name>A0A290ZGC1_9PSEU</name>
<feature type="compositionally biased region" description="Basic residues" evidence="6">
    <location>
        <begin position="165"/>
        <end position="177"/>
    </location>
</feature>
<evidence type="ECO:0000256" key="2">
    <source>
        <dbReference type="ARBA" id="ARBA00009399"/>
    </source>
</evidence>
<dbReference type="Pfam" id="PF04138">
    <property type="entry name" value="GtrA_DPMS_TM"/>
    <property type="match status" value="1"/>
</dbReference>
<sequence>MFSKVLSLVPAPLRTLVFRHRELLKFLVVGATCFLVTTGVNYGLKFTVLTGKPVTALVIATIVATIVSYVLNREWSFNTRGGRERHHEAALFFLISAVGIGLNSLPLVVSRYVVGLRVPEVGLLVQEAADFLSGMVLGTLVAMVFRWWAFRRWVFPQRDGSANRPARRRVRGRARSRSHLDRAA</sequence>
<feature type="region of interest" description="Disordered" evidence="6">
    <location>
        <begin position="159"/>
        <end position="184"/>
    </location>
</feature>